<name>A0AC60P870_IXOPE</name>
<evidence type="ECO:0000313" key="1">
    <source>
        <dbReference type="EMBL" id="KAG0415590.1"/>
    </source>
</evidence>
<dbReference type="EMBL" id="JABSTQ010011052">
    <property type="protein sequence ID" value="KAG0415590.1"/>
    <property type="molecule type" value="Genomic_DNA"/>
</dbReference>
<reference evidence="1 2" key="1">
    <citation type="journal article" date="2020" name="Cell">
        <title>Large-Scale Comparative Analyses of Tick Genomes Elucidate Their Genetic Diversity and Vector Capacities.</title>
        <authorList>
            <consortium name="Tick Genome and Microbiome Consortium (TIGMIC)"/>
            <person name="Jia N."/>
            <person name="Wang J."/>
            <person name="Shi W."/>
            <person name="Du L."/>
            <person name="Sun Y."/>
            <person name="Zhan W."/>
            <person name="Jiang J.F."/>
            <person name="Wang Q."/>
            <person name="Zhang B."/>
            <person name="Ji P."/>
            <person name="Bell-Sakyi L."/>
            <person name="Cui X.M."/>
            <person name="Yuan T.T."/>
            <person name="Jiang B.G."/>
            <person name="Yang W.F."/>
            <person name="Lam T.T."/>
            <person name="Chang Q.C."/>
            <person name="Ding S.J."/>
            <person name="Wang X.J."/>
            <person name="Zhu J.G."/>
            <person name="Ruan X.D."/>
            <person name="Zhao L."/>
            <person name="Wei J.T."/>
            <person name="Ye R.Z."/>
            <person name="Que T.C."/>
            <person name="Du C.H."/>
            <person name="Zhou Y.H."/>
            <person name="Cheng J.X."/>
            <person name="Dai P.F."/>
            <person name="Guo W.B."/>
            <person name="Han X.H."/>
            <person name="Huang E.J."/>
            <person name="Li L.F."/>
            <person name="Wei W."/>
            <person name="Gao Y.C."/>
            <person name="Liu J.Z."/>
            <person name="Shao H.Z."/>
            <person name="Wang X."/>
            <person name="Wang C.C."/>
            <person name="Yang T.C."/>
            <person name="Huo Q.B."/>
            <person name="Li W."/>
            <person name="Chen H.Y."/>
            <person name="Chen S.E."/>
            <person name="Zhou L.G."/>
            <person name="Ni X.B."/>
            <person name="Tian J.H."/>
            <person name="Sheng Y."/>
            <person name="Liu T."/>
            <person name="Pan Y.S."/>
            <person name="Xia L.Y."/>
            <person name="Li J."/>
            <person name="Zhao F."/>
            <person name="Cao W.C."/>
        </authorList>
    </citation>
    <scope>NUCLEOTIDE SEQUENCE [LARGE SCALE GENOMIC DNA]</scope>
    <source>
        <strain evidence="1">Iper-2018</strain>
    </source>
</reference>
<gene>
    <name evidence="1" type="ORF">HPB47_007206</name>
</gene>
<comment type="caution">
    <text evidence="1">The sequence shown here is derived from an EMBL/GenBank/DDBJ whole genome shotgun (WGS) entry which is preliminary data.</text>
</comment>
<accession>A0AC60P870</accession>
<proteinExistence type="predicted"/>
<protein>
    <submittedName>
        <fullName evidence="1">Uncharacterized protein</fullName>
    </submittedName>
</protein>
<organism evidence="1 2">
    <name type="scientific">Ixodes persulcatus</name>
    <name type="common">Taiga tick</name>
    <dbReference type="NCBI Taxonomy" id="34615"/>
    <lineage>
        <taxon>Eukaryota</taxon>
        <taxon>Metazoa</taxon>
        <taxon>Ecdysozoa</taxon>
        <taxon>Arthropoda</taxon>
        <taxon>Chelicerata</taxon>
        <taxon>Arachnida</taxon>
        <taxon>Acari</taxon>
        <taxon>Parasitiformes</taxon>
        <taxon>Ixodida</taxon>
        <taxon>Ixodoidea</taxon>
        <taxon>Ixodidae</taxon>
        <taxon>Ixodinae</taxon>
        <taxon>Ixodes</taxon>
    </lineage>
</organism>
<dbReference type="Proteomes" id="UP000805193">
    <property type="component" value="Unassembled WGS sequence"/>
</dbReference>
<keyword evidence="2" id="KW-1185">Reference proteome</keyword>
<sequence>MFSPEVARGTCLEHLQNNEWHHFLQNREALIPPGKPVIKYVSKLTVEESVASVIGPFNEGDRLVLLCEVIGGHPTPSITWHLGSAEMDHVISQVQSEKSIAWVEIERLERRHFMNELTCSASSGGVVIPQKTSVMVDLYRKPRPVPHFHISCTESAS</sequence>
<evidence type="ECO:0000313" key="2">
    <source>
        <dbReference type="Proteomes" id="UP000805193"/>
    </source>
</evidence>